<name>A0AAV6XWX4_9LAMI</name>
<reference evidence="1" key="1">
    <citation type="submission" date="2019-10" db="EMBL/GenBank/DDBJ databases">
        <authorList>
            <person name="Zhang R."/>
            <person name="Pan Y."/>
            <person name="Wang J."/>
            <person name="Ma R."/>
            <person name="Yu S."/>
        </authorList>
    </citation>
    <scope>NUCLEOTIDE SEQUENCE</scope>
    <source>
        <strain evidence="1">LA-IB0</strain>
        <tissue evidence="1">Leaf</tissue>
    </source>
</reference>
<dbReference type="PANTHER" id="PTHR31286:SF179">
    <property type="entry name" value="RNASE H TYPE-1 DOMAIN-CONTAINING PROTEIN"/>
    <property type="match status" value="1"/>
</dbReference>
<protein>
    <recommendedName>
        <fullName evidence="3">DUF4283 domain-containing protein</fullName>
    </recommendedName>
</protein>
<dbReference type="PANTHER" id="PTHR31286">
    <property type="entry name" value="GLYCINE-RICH CELL WALL STRUCTURAL PROTEIN 1.8-LIKE"/>
    <property type="match status" value="1"/>
</dbReference>
<gene>
    <name evidence="1" type="ORF">BUALT_Bualt04G0023600</name>
</gene>
<evidence type="ECO:0000313" key="1">
    <source>
        <dbReference type="EMBL" id="KAG8383535.1"/>
    </source>
</evidence>
<proteinExistence type="predicted"/>
<dbReference type="EMBL" id="WHWC01000004">
    <property type="protein sequence ID" value="KAG8383535.1"/>
    <property type="molecule type" value="Genomic_DNA"/>
</dbReference>
<dbReference type="InterPro" id="IPR040256">
    <property type="entry name" value="At4g02000-like"/>
</dbReference>
<keyword evidence="2" id="KW-1185">Reference proteome</keyword>
<evidence type="ECO:0008006" key="3">
    <source>
        <dbReference type="Google" id="ProtNLM"/>
    </source>
</evidence>
<dbReference type="Proteomes" id="UP000826271">
    <property type="component" value="Unassembled WGS sequence"/>
</dbReference>
<dbReference type="AlphaFoldDB" id="A0AAV6XWX4"/>
<comment type="caution">
    <text evidence="1">The sequence shown here is derived from an EMBL/GenBank/DDBJ whole genome shotgun (WGS) entry which is preliminary data.</text>
</comment>
<organism evidence="1 2">
    <name type="scientific">Buddleja alternifolia</name>
    <dbReference type="NCBI Taxonomy" id="168488"/>
    <lineage>
        <taxon>Eukaryota</taxon>
        <taxon>Viridiplantae</taxon>
        <taxon>Streptophyta</taxon>
        <taxon>Embryophyta</taxon>
        <taxon>Tracheophyta</taxon>
        <taxon>Spermatophyta</taxon>
        <taxon>Magnoliopsida</taxon>
        <taxon>eudicotyledons</taxon>
        <taxon>Gunneridae</taxon>
        <taxon>Pentapetalae</taxon>
        <taxon>asterids</taxon>
        <taxon>lamiids</taxon>
        <taxon>Lamiales</taxon>
        <taxon>Scrophulariaceae</taxon>
        <taxon>Buddlejeae</taxon>
        <taxon>Buddleja</taxon>
    </lineage>
</organism>
<accession>A0AAV6XWX4</accession>
<sequence>MKKGLRGLYYSRNEMDEMVAPLKFALVGKFSSGTPSIARIRARFAFWSSKDFSPSAESLVVPVWVSLLNLPVAFFHRKSIHNIACLLGSPLKIDEPTTDYTRPSFARVCVEVNHLDPLVNDIWLGDDDGDITQKVMYKNLPLYCPTCSHYGHVERNCLLKAPKNKNTPDVDSTSQEDLRIILDKKKSKLVEQPS</sequence>
<evidence type="ECO:0000313" key="2">
    <source>
        <dbReference type="Proteomes" id="UP000826271"/>
    </source>
</evidence>